<feature type="domain" description="SET" evidence="30">
    <location>
        <begin position="5972"/>
        <end position="6088"/>
    </location>
</feature>
<feature type="domain" description="PHD-type" evidence="29">
    <location>
        <begin position="505"/>
        <end position="557"/>
    </location>
</feature>
<keyword evidence="7" id="KW-0479">Metal-binding</keyword>
<evidence type="ECO:0000256" key="16">
    <source>
        <dbReference type="ARBA" id="ARBA00023139"/>
    </source>
</evidence>
<feature type="compositionally biased region" description="Polar residues" evidence="28">
    <location>
        <begin position="3740"/>
        <end position="3754"/>
    </location>
</feature>
<feature type="compositionally biased region" description="Basic and acidic residues" evidence="28">
    <location>
        <begin position="1349"/>
        <end position="1371"/>
    </location>
</feature>
<dbReference type="GO" id="GO:0045944">
    <property type="term" value="P:positive regulation of transcription by RNA polymerase II"/>
    <property type="evidence" value="ECO:0007669"/>
    <property type="project" value="TreeGrafter"/>
</dbReference>
<evidence type="ECO:0000256" key="23">
    <source>
        <dbReference type="ARBA" id="ARBA00049353"/>
    </source>
</evidence>
<feature type="compositionally biased region" description="Basic and acidic residues" evidence="28">
    <location>
        <begin position="3232"/>
        <end position="3251"/>
    </location>
</feature>
<keyword evidence="3" id="KW-0597">Phosphoprotein</keyword>
<feature type="compositionally biased region" description="Pro residues" evidence="28">
    <location>
        <begin position="3598"/>
        <end position="3609"/>
    </location>
</feature>
<feature type="compositionally biased region" description="Pro residues" evidence="28">
    <location>
        <begin position="238"/>
        <end position="252"/>
    </location>
</feature>
<feature type="compositionally biased region" description="Basic and acidic residues" evidence="28">
    <location>
        <begin position="2171"/>
        <end position="2187"/>
    </location>
</feature>
<evidence type="ECO:0000256" key="25">
    <source>
        <dbReference type="ARBA" id="ARBA00065668"/>
    </source>
</evidence>
<dbReference type="SMART" id="SM00508">
    <property type="entry name" value="PostSET"/>
    <property type="match status" value="1"/>
</dbReference>
<keyword evidence="5" id="KW-0808">Transferase</keyword>
<feature type="compositionally biased region" description="Low complexity" evidence="28">
    <location>
        <begin position="3411"/>
        <end position="3424"/>
    </location>
</feature>
<dbReference type="GO" id="GO:0032259">
    <property type="term" value="P:methylation"/>
    <property type="evidence" value="ECO:0007669"/>
    <property type="project" value="UniProtKB-KW"/>
</dbReference>
<feature type="compositionally biased region" description="Pro residues" evidence="28">
    <location>
        <begin position="2284"/>
        <end position="2295"/>
    </location>
</feature>
<keyword evidence="6" id="KW-0949">S-adenosyl-L-methionine</keyword>
<dbReference type="PROSITE" id="PS51543">
    <property type="entry name" value="FYRC"/>
    <property type="match status" value="1"/>
</dbReference>
<dbReference type="EC" id="2.1.1.364" evidence="22"/>
<feature type="compositionally biased region" description="Polar residues" evidence="28">
    <location>
        <begin position="993"/>
        <end position="1004"/>
    </location>
</feature>
<dbReference type="GO" id="GO:0016746">
    <property type="term" value="F:acyltransferase activity"/>
    <property type="evidence" value="ECO:0007669"/>
    <property type="project" value="UniProtKB-KW"/>
</dbReference>
<feature type="compositionally biased region" description="Low complexity" evidence="28">
    <location>
        <begin position="3279"/>
        <end position="3288"/>
    </location>
</feature>
<reference evidence="33 34" key="1">
    <citation type="submission" date="2018-11" db="EMBL/GenBank/DDBJ databases">
        <authorList>
            <person name="Lopez-Roques C."/>
            <person name="Donnadieu C."/>
            <person name="Bouchez O."/>
            <person name="Klopp C."/>
            <person name="Cabau C."/>
            <person name="Zahm M."/>
        </authorList>
    </citation>
    <scope>NUCLEOTIDE SEQUENCE [LARGE SCALE GENOMIC DNA]</scope>
    <source>
        <strain evidence="33">RS831</strain>
        <tissue evidence="33">Whole body</tissue>
    </source>
</reference>
<keyword evidence="10" id="KW-0862">Zinc</keyword>
<feature type="compositionally biased region" description="Low complexity" evidence="28">
    <location>
        <begin position="3100"/>
        <end position="3111"/>
    </location>
</feature>
<feature type="compositionally biased region" description="Pro residues" evidence="28">
    <location>
        <begin position="219"/>
        <end position="229"/>
    </location>
</feature>
<feature type="region of interest" description="Disordered" evidence="28">
    <location>
        <begin position="2727"/>
        <end position="2789"/>
    </location>
</feature>
<evidence type="ECO:0000256" key="4">
    <source>
        <dbReference type="ARBA" id="ARBA00022603"/>
    </source>
</evidence>
<feature type="compositionally biased region" description="Low complexity" evidence="28">
    <location>
        <begin position="803"/>
        <end position="818"/>
    </location>
</feature>
<feature type="region of interest" description="Disordered" evidence="28">
    <location>
        <begin position="5119"/>
        <end position="5226"/>
    </location>
</feature>
<feature type="compositionally biased region" description="Basic and acidic residues" evidence="28">
    <location>
        <begin position="1212"/>
        <end position="1224"/>
    </location>
</feature>
<dbReference type="InterPro" id="IPR003889">
    <property type="entry name" value="FYrich_C"/>
</dbReference>
<keyword evidence="14" id="KW-0175">Coiled coil</keyword>
<dbReference type="PROSITE" id="PS51805">
    <property type="entry name" value="EPHD"/>
    <property type="match status" value="2"/>
</dbReference>
<feature type="compositionally biased region" description="Polar residues" evidence="28">
    <location>
        <begin position="707"/>
        <end position="730"/>
    </location>
</feature>
<dbReference type="CDD" id="cd15509">
    <property type="entry name" value="PHD1_KMT2C_like"/>
    <property type="match status" value="1"/>
</dbReference>
<feature type="compositionally biased region" description="Polar residues" evidence="28">
    <location>
        <begin position="1466"/>
        <end position="1478"/>
    </location>
</feature>
<dbReference type="GO" id="GO:0044666">
    <property type="term" value="C:MLL3/4 complex"/>
    <property type="evidence" value="ECO:0007669"/>
    <property type="project" value="TreeGrafter"/>
</dbReference>
<evidence type="ECO:0000256" key="1">
    <source>
        <dbReference type="ARBA" id="ARBA00004123"/>
    </source>
</evidence>
<organism evidence="33 34">
    <name type="scientific">Oryzias javanicus</name>
    <name type="common">Javanese ricefish</name>
    <name type="synonym">Aplocheilus javanicus</name>
    <dbReference type="NCBI Taxonomy" id="123683"/>
    <lineage>
        <taxon>Eukaryota</taxon>
        <taxon>Metazoa</taxon>
        <taxon>Chordata</taxon>
        <taxon>Craniata</taxon>
        <taxon>Vertebrata</taxon>
        <taxon>Euteleostomi</taxon>
        <taxon>Actinopterygii</taxon>
        <taxon>Neopterygii</taxon>
        <taxon>Teleostei</taxon>
        <taxon>Neoteleostei</taxon>
        <taxon>Acanthomorphata</taxon>
        <taxon>Ovalentaria</taxon>
        <taxon>Atherinomorphae</taxon>
        <taxon>Beloniformes</taxon>
        <taxon>Adrianichthyidae</taxon>
        <taxon>Oryziinae</taxon>
        <taxon>Oryzias</taxon>
    </lineage>
</organism>
<evidence type="ECO:0000256" key="13">
    <source>
        <dbReference type="ARBA" id="ARBA00023015"/>
    </source>
</evidence>
<dbReference type="GO" id="GO:0003713">
    <property type="term" value="F:transcription coactivator activity"/>
    <property type="evidence" value="ECO:0007669"/>
    <property type="project" value="TreeGrafter"/>
</dbReference>
<feature type="region of interest" description="Disordered" evidence="28">
    <location>
        <begin position="1694"/>
        <end position="2334"/>
    </location>
</feature>
<dbReference type="SMART" id="SM00542">
    <property type="entry name" value="FYRC"/>
    <property type="match status" value="1"/>
</dbReference>
<feature type="region of interest" description="Disordered" evidence="28">
    <location>
        <begin position="5408"/>
        <end position="5434"/>
    </location>
</feature>
<feature type="compositionally biased region" description="Low complexity" evidence="28">
    <location>
        <begin position="971"/>
        <end position="986"/>
    </location>
</feature>
<dbReference type="InterPro" id="IPR003616">
    <property type="entry name" value="Post-SET_dom"/>
</dbReference>
<comment type="function">
    <text evidence="24">Histone methyltransferase that catalyzes methyl group transfer from S-adenosyl-L-methionine to the epsilon-amino group of 'Lys-4' of histone H3 (H3K4). Part of chromatin remodeling machinery predominantly forms H3K4me1 methylation marks at active chromatin sites where transcription and DNA repair take place. Likely plays a redundant role with KMT2D in enriching H3K4me1 mark on primed and active enhancer elements.</text>
</comment>
<protein>
    <recommendedName>
        <fullName evidence="26">Histone-lysine N-methyltransferase 2C</fullName>
        <ecNumber evidence="22">2.1.1.364</ecNumber>
    </recommendedName>
</protein>
<keyword evidence="18" id="KW-0804">Transcription</keyword>
<dbReference type="SUPFAM" id="SSF47095">
    <property type="entry name" value="HMG-box"/>
    <property type="match status" value="1"/>
</dbReference>
<feature type="region of interest" description="Disordered" evidence="28">
    <location>
        <begin position="23"/>
        <end position="293"/>
    </location>
</feature>
<dbReference type="PANTHER" id="PTHR45888:SF1">
    <property type="entry name" value="HISTONE-LYSINE N-METHYLTRANSFERASE 2C"/>
    <property type="match status" value="1"/>
</dbReference>
<evidence type="ECO:0000256" key="18">
    <source>
        <dbReference type="ARBA" id="ARBA00023163"/>
    </source>
</evidence>
<feature type="compositionally biased region" description="Low complexity" evidence="28">
    <location>
        <begin position="4795"/>
        <end position="4810"/>
    </location>
</feature>
<feature type="compositionally biased region" description="Polar residues" evidence="28">
    <location>
        <begin position="2368"/>
        <end position="2383"/>
    </location>
</feature>
<dbReference type="Pfam" id="PF00856">
    <property type="entry name" value="SET"/>
    <property type="match status" value="1"/>
</dbReference>
<proteinExistence type="predicted"/>
<dbReference type="FunFam" id="3.30.40.10:FF:000002">
    <property type="entry name" value="Histone-lysine N-methyltransferase"/>
    <property type="match status" value="1"/>
</dbReference>
<dbReference type="PROSITE" id="PS51542">
    <property type="entry name" value="FYRN"/>
    <property type="match status" value="1"/>
</dbReference>
<dbReference type="InterPro" id="IPR013083">
    <property type="entry name" value="Znf_RING/FYVE/PHD"/>
</dbReference>
<feature type="domain" description="Post-SET" evidence="31">
    <location>
        <begin position="6096"/>
        <end position="6112"/>
    </location>
</feature>
<feature type="compositionally biased region" description="Polar residues" evidence="28">
    <location>
        <begin position="1605"/>
        <end position="1623"/>
    </location>
</feature>
<keyword evidence="17" id="KW-0010">Activator</keyword>
<dbReference type="SUPFAM" id="SSF82199">
    <property type="entry name" value="SET domain"/>
    <property type="match status" value="1"/>
</dbReference>
<feature type="region of interest" description="Disordered" evidence="28">
    <location>
        <begin position="4942"/>
        <end position="5058"/>
    </location>
</feature>
<feature type="region of interest" description="Disordered" evidence="28">
    <location>
        <begin position="3802"/>
        <end position="3828"/>
    </location>
</feature>
<feature type="compositionally biased region" description="Polar residues" evidence="28">
    <location>
        <begin position="1276"/>
        <end position="1285"/>
    </location>
</feature>
<feature type="region of interest" description="Disordered" evidence="28">
    <location>
        <begin position="4521"/>
        <end position="4550"/>
    </location>
</feature>
<feature type="region of interest" description="Disordered" evidence="28">
    <location>
        <begin position="2944"/>
        <end position="2976"/>
    </location>
</feature>
<dbReference type="CDD" id="cd15514">
    <property type="entry name" value="PHD6_KMT2C_like"/>
    <property type="match status" value="1"/>
</dbReference>
<dbReference type="SMART" id="SM00541">
    <property type="entry name" value="FYRN"/>
    <property type="match status" value="1"/>
</dbReference>
<evidence type="ECO:0000256" key="17">
    <source>
        <dbReference type="ARBA" id="ARBA00023159"/>
    </source>
</evidence>
<evidence type="ECO:0000259" key="32">
    <source>
        <dbReference type="PROSITE" id="PS51805"/>
    </source>
</evidence>
<dbReference type="InterPro" id="IPR001965">
    <property type="entry name" value="Znf_PHD"/>
</dbReference>
<evidence type="ECO:0000256" key="19">
    <source>
        <dbReference type="ARBA" id="ARBA00023242"/>
    </source>
</evidence>
<evidence type="ECO:0000256" key="27">
    <source>
        <dbReference type="PROSITE-ProRule" id="PRU00146"/>
    </source>
</evidence>
<feature type="domain" description="PHD-type" evidence="32">
    <location>
        <begin position="5566"/>
        <end position="5674"/>
    </location>
</feature>
<feature type="compositionally biased region" description="Low complexity" evidence="28">
    <location>
        <begin position="3204"/>
        <end position="3215"/>
    </location>
</feature>
<evidence type="ECO:0000256" key="15">
    <source>
        <dbReference type="ARBA" id="ARBA00023125"/>
    </source>
</evidence>
<evidence type="ECO:0000256" key="8">
    <source>
        <dbReference type="ARBA" id="ARBA00022737"/>
    </source>
</evidence>
<dbReference type="SUPFAM" id="SSF57903">
    <property type="entry name" value="FYVE/PHD zinc finger"/>
    <property type="match status" value="5"/>
</dbReference>
<feature type="domain" description="PHD-type" evidence="29">
    <location>
        <begin position="2507"/>
        <end position="2557"/>
    </location>
</feature>
<dbReference type="InterPro" id="IPR046341">
    <property type="entry name" value="SET_dom_sf"/>
</dbReference>
<keyword evidence="34" id="KW-1185">Reference proteome</keyword>
<dbReference type="Gene3D" id="3.30.40.10">
    <property type="entry name" value="Zinc/RING finger domain, C3HC4 (zinc finger)"/>
    <property type="match status" value="7"/>
</dbReference>
<dbReference type="PROSITE" id="PS50868">
    <property type="entry name" value="POST_SET"/>
    <property type="match status" value="1"/>
</dbReference>
<feature type="compositionally biased region" description="Low complexity" evidence="28">
    <location>
        <begin position="3371"/>
        <end position="3389"/>
    </location>
</feature>
<keyword evidence="4" id="KW-0489">Methyltransferase</keyword>
<feature type="compositionally biased region" description="Low complexity" evidence="28">
    <location>
        <begin position="4253"/>
        <end position="4274"/>
    </location>
</feature>
<dbReference type="GO" id="GO:0008270">
    <property type="term" value="F:zinc ion binding"/>
    <property type="evidence" value="ECO:0007669"/>
    <property type="project" value="UniProtKB-KW"/>
</dbReference>
<evidence type="ECO:0000256" key="11">
    <source>
        <dbReference type="ARBA" id="ARBA00022853"/>
    </source>
</evidence>
<feature type="compositionally biased region" description="Polar residues" evidence="28">
    <location>
        <begin position="1966"/>
        <end position="1976"/>
    </location>
</feature>
<feature type="compositionally biased region" description="Low complexity" evidence="28">
    <location>
        <begin position="1858"/>
        <end position="1870"/>
    </location>
</feature>
<dbReference type="Pfam" id="PF13832">
    <property type="entry name" value="zf-HC5HC2H_2"/>
    <property type="match status" value="1"/>
</dbReference>
<reference evidence="33 34" key="2">
    <citation type="submission" date="2019-01" db="EMBL/GenBank/DDBJ databases">
        <title>A chromosome length genome reference of the Java medaka (oryzias javanicus).</title>
        <authorList>
            <person name="Herpin A."/>
            <person name="Takehana Y."/>
            <person name="Naruse K."/>
            <person name="Ansai S."/>
            <person name="Kawaguchi M."/>
        </authorList>
    </citation>
    <scope>NUCLEOTIDE SEQUENCE [LARGE SCALE GENOMIC DNA]</scope>
    <source>
        <strain evidence="33">RS831</strain>
        <tissue evidence="33">Whole body</tissue>
    </source>
</reference>
<evidence type="ECO:0000256" key="22">
    <source>
        <dbReference type="ARBA" id="ARBA00023620"/>
    </source>
</evidence>
<evidence type="ECO:0000256" key="5">
    <source>
        <dbReference type="ARBA" id="ARBA00022679"/>
    </source>
</evidence>
<keyword evidence="21" id="KW-0012">Acyltransferase</keyword>
<feature type="compositionally biased region" description="Polar residues" evidence="28">
    <location>
        <begin position="1757"/>
        <end position="1770"/>
    </location>
</feature>
<keyword evidence="13" id="KW-0805">Transcription regulation</keyword>
<feature type="compositionally biased region" description="Polar residues" evidence="28">
    <location>
        <begin position="2267"/>
        <end position="2276"/>
    </location>
</feature>
<evidence type="ECO:0000259" key="31">
    <source>
        <dbReference type="PROSITE" id="PS50868"/>
    </source>
</evidence>
<evidence type="ECO:0000313" key="34">
    <source>
        <dbReference type="Proteomes" id="UP000283210"/>
    </source>
</evidence>
<keyword evidence="16" id="KW-0564">Palmitate</keyword>
<keyword evidence="12" id="KW-0007">Acetylation</keyword>
<feature type="compositionally biased region" description="Pro residues" evidence="28">
    <location>
        <begin position="4367"/>
        <end position="4380"/>
    </location>
</feature>
<feature type="compositionally biased region" description="Polar residues" evidence="28">
    <location>
        <begin position="4863"/>
        <end position="4875"/>
    </location>
</feature>
<evidence type="ECO:0000256" key="2">
    <source>
        <dbReference type="ARBA" id="ARBA00022481"/>
    </source>
</evidence>
<dbReference type="OrthoDB" id="308383at2759"/>
<dbReference type="InterPro" id="IPR011011">
    <property type="entry name" value="Znf_FYVE_PHD"/>
</dbReference>
<feature type="compositionally biased region" description="Low complexity" evidence="28">
    <location>
        <begin position="855"/>
        <end position="877"/>
    </location>
</feature>
<dbReference type="GO" id="GO:0140945">
    <property type="term" value="F:histone H3K4 monomethyltransferase activity"/>
    <property type="evidence" value="ECO:0007669"/>
    <property type="project" value="UniProtKB-EC"/>
</dbReference>
<comment type="catalytic activity">
    <reaction evidence="23">
        <text>L-lysyl(4)-[histone H3] + S-adenosyl-L-methionine = N(6)-methyl-L-lysyl(4)-[histone H3] + S-adenosyl-L-homocysteine + H(+)</text>
        <dbReference type="Rhea" id="RHEA:60264"/>
        <dbReference type="Rhea" id="RHEA-COMP:15543"/>
        <dbReference type="Rhea" id="RHEA-COMP:15547"/>
        <dbReference type="ChEBI" id="CHEBI:15378"/>
        <dbReference type="ChEBI" id="CHEBI:29969"/>
        <dbReference type="ChEBI" id="CHEBI:57856"/>
        <dbReference type="ChEBI" id="CHEBI:59789"/>
        <dbReference type="ChEBI" id="CHEBI:61929"/>
        <dbReference type="EC" id="2.1.1.364"/>
    </reaction>
    <physiologicalReaction direction="left-to-right" evidence="23">
        <dbReference type="Rhea" id="RHEA:60265"/>
    </physiologicalReaction>
</comment>
<feature type="compositionally biased region" description="Polar residues" evidence="28">
    <location>
        <begin position="1133"/>
        <end position="1144"/>
    </location>
</feature>
<dbReference type="CDD" id="cd22026">
    <property type="entry name" value="HMG-box_KMT2C"/>
    <property type="match status" value="1"/>
</dbReference>
<dbReference type="FunFam" id="2.170.270.10:FF:000003">
    <property type="entry name" value="Histone-lysine N-methyltransferase"/>
    <property type="match status" value="1"/>
</dbReference>
<dbReference type="Pfam" id="PF13771">
    <property type="entry name" value="zf-HC5HC2H"/>
    <property type="match status" value="1"/>
</dbReference>
<feature type="compositionally biased region" description="Polar residues" evidence="28">
    <location>
        <begin position="1391"/>
        <end position="1412"/>
    </location>
</feature>
<comment type="subunit">
    <text evidence="25">Component of the MLL3 complex (also named ASCOM complex), at least composed of catalytic subunit KMT2C/MLL3, ASH2L, RBBP5, WDR5, NCOA6, DPY30, KDM6A, PAXIP1/PTIP, PAGR1 and alpha- and beta-tubulin. Forms a core complex with the evolutionary conserved subcomplex WRAD composed of WDR5, RBBP5, ASH2L/ASH2 and DPY30 subunits; WRAD differentially stimulates the methyltransferase activity. Interacts (via WIN motif) with WDR5.</text>
</comment>
<feature type="compositionally biased region" description="Low complexity" evidence="28">
    <location>
        <begin position="3549"/>
        <end position="3564"/>
    </location>
</feature>
<dbReference type="GO" id="GO:0003677">
    <property type="term" value="F:DNA binding"/>
    <property type="evidence" value="ECO:0007669"/>
    <property type="project" value="UniProtKB-KW"/>
</dbReference>
<keyword evidence="15" id="KW-0238">DNA-binding</keyword>
<feature type="region of interest" description="Disordered" evidence="28">
    <location>
        <begin position="4364"/>
        <end position="4387"/>
    </location>
</feature>
<feature type="compositionally biased region" description="Polar residues" evidence="28">
    <location>
        <begin position="1913"/>
        <end position="1947"/>
    </location>
</feature>
<dbReference type="Pfam" id="PF00628">
    <property type="entry name" value="PHD"/>
    <property type="match status" value="3"/>
</dbReference>
<feature type="compositionally biased region" description="Polar residues" evidence="28">
    <location>
        <begin position="3441"/>
        <end position="3469"/>
    </location>
</feature>
<feature type="compositionally biased region" description="Basic and acidic residues" evidence="28">
    <location>
        <begin position="2035"/>
        <end position="2046"/>
    </location>
</feature>
<feature type="compositionally biased region" description="Polar residues" evidence="28">
    <location>
        <begin position="3028"/>
        <end position="3043"/>
    </location>
</feature>
<feature type="domain" description="PHD-type" evidence="29">
    <location>
        <begin position="2584"/>
        <end position="2639"/>
    </location>
</feature>
<feature type="compositionally biased region" description="Polar residues" evidence="28">
    <location>
        <begin position="1227"/>
        <end position="1257"/>
    </location>
</feature>
<keyword evidence="9 27" id="KW-0863">Zinc-finger</keyword>
<evidence type="ECO:0000256" key="7">
    <source>
        <dbReference type="ARBA" id="ARBA00022723"/>
    </source>
</evidence>
<dbReference type="SMART" id="SM00317">
    <property type="entry name" value="SET"/>
    <property type="match status" value="1"/>
</dbReference>
<evidence type="ECO:0000256" key="28">
    <source>
        <dbReference type="SAM" id="MobiDB-lite"/>
    </source>
</evidence>
<evidence type="ECO:0000259" key="29">
    <source>
        <dbReference type="PROSITE" id="PS50016"/>
    </source>
</evidence>
<keyword evidence="11" id="KW-0156">Chromatin regulator</keyword>
<evidence type="ECO:0000256" key="10">
    <source>
        <dbReference type="ARBA" id="ARBA00022833"/>
    </source>
</evidence>
<feature type="domain" description="PHD-type" evidence="29">
    <location>
        <begin position="2457"/>
        <end position="2510"/>
    </location>
</feature>
<evidence type="ECO:0000256" key="9">
    <source>
        <dbReference type="ARBA" id="ARBA00022771"/>
    </source>
</evidence>
<feature type="compositionally biased region" description="Polar residues" evidence="28">
    <location>
        <begin position="819"/>
        <end position="835"/>
    </location>
</feature>
<feature type="compositionally biased region" description="Basic and acidic residues" evidence="28">
    <location>
        <begin position="4958"/>
        <end position="4972"/>
    </location>
</feature>
<feature type="region of interest" description="Disordered" evidence="28">
    <location>
        <begin position="2349"/>
        <end position="2413"/>
    </location>
</feature>
<feature type="region of interest" description="Disordered" evidence="28">
    <location>
        <begin position="1108"/>
        <end position="1523"/>
    </location>
</feature>
<feature type="region of interest" description="Disordered" evidence="28">
    <location>
        <begin position="1551"/>
        <end position="1655"/>
    </location>
</feature>
<feature type="compositionally biased region" description="Basic and acidic residues" evidence="28">
    <location>
        <begin position="5153"/>
        <end position="5172"/>
    </location>
</feature>
<feature type="compositionally biased region" description="Low complexity" evidence="28">
    <location>
        <begin position="3515"/>
        <end position="3528"/>
    </location>
</feature>
<dbReference type="Gene3D" id="2.170.270.10">
    <property type="entry name" value="SET domain"/>
    <property type="match status" value="1"/>
</dbReference>
<keyword evidence="8" id="KW-0677">Repeat</keyword>
<dbReference type="FunFam" id="1.10.30.10:FF:000009">
    <property type="entry name" value="Histone-lysine N-methyltransferase"/>
    <property type="match status" value="1"/>
</dbReference>
<feature type="compositionally biased region" description="Basic and acidic residues" evidence="28">
    <location>
        <begin position="4111"/>
        <end position="4147"/>
    </location>
</feature>
<evidence type="ECO:0000313" key="33">
    <source>
        <dbReference type="EMBL" id="RVE59063.1"/>
    </source>
</evidence>
<feature type="compositionally biased region" description="Basic and acidic residues" evidence="28">
    <location>
        <begin position="2729"/>
        <end position="2767"/>
    </location>
</feature>
<evidence type="ECO:0000256" key="12">
    <source>
        <dbReference type="ARBA" id="ARBA00022990"/>
    </source>
</evidence>
<keyword evidence="2" id="KW-0488">Methylation</keyword>
<feature type="compositionally biased region" description="Pro residues" evidence="28">
    <location>
        <begin position="5125"/>
        <end position="5139"/>
    </location>
</feature>
<feature type="region of interest" description="Disordered" evidence="28">
    <location>
        <begin position="3200"/>
        <end position="3759"/>
    </location>
</feature>
<evidence type="ECO:0000256" key="24">
    <source>
        <dbReference type="ARBA" id="ARBA00058707"/>
    </source>
</evidence>
<gene>
    <name evidence="33" type="ORF">OJAV_G00200590</name>
</gene>
<feature type="compositionally biased region" description="Low complexity" evidence="28">
    <location>
        <begin position="3350"/>
        <end position="3364"/>
    </location>
</feature>
<feature type="compositionally biased region" description="Polar residues" evidence="28">
    <location>
        <begin position="3651"/>
        <end position="3671"/>
    </location>
</feature>
<feature type="region of interest" description="Disordered" evidence="28">
    <location>
        <begin position="3026"/>
        <end position="3046"/>
    </location>
</feature>
<feature type="compositionally biased region" description="Low complexity" evidence="28">
    <location>
        <begin position="1551"/>
        <end position="1564"/>
    </location>
</feature>
<feature type="compositionally biased region" description="Low complexity" evidence="28">
    <location>
        <begin position="1195"/>
        <end position="1208"/>
    </location>
</feature>
<name>A0A437C9E8_ORYJA</name>
<feature type="compositionally biased region" description="Basic and acidic residues" evidence="28">
    <location>
        <begin position="3267"/>
        <end position="3278"/>
    </location>
</feature>
<feature type="region of interest" description="Disordered" evidence="28">
    <location>
        <begin position="3082"/>
        <end position="3118"/>
    </location>
</feature>
<keyword evidence="19" id="KW-0539">Nucleus</keyword>
<accession>A0A437C9E8</accession>
<feature type="compositionally biased region" description="Acidic residues" evidence="28">
    <location>
        <begin position="168"/>
        <end position="180"/>
    </location>
</feature>
<feature type="region of interest" description="Disordered" evidence="28">
    <location>
        <begin position="4657"/>
        <end position="4677"/>
    </location>
</feature>
<dbReference type="CDD" id="cd15513">
    <property type="entry name" value="PHD5_KMT2C_like"/>
    <property type="match status" value="1"/>
</dbReference>
<dbReference type="InterPro" id="IPR003888">
    <property type="entry name" value="FYrich_N"/>
</dbReference>
<evidence type="ECO:0000256" key="26">
    <source>
        <dbReference type="ARBA" id="ARBA00072631"/>
    </source>
</evidence>
<dbReference type="PROSITE" id="PS50016">
    <property type="entry name" value="ZF_PHD_2"/>
    <property type="match status" value="4"/>
</dbReference>
<evidence type="ECO:0000256" key="6">
    <source>
        <dbReference type="ARBA" id="ARBA00022691"/>
    </source>
</evidence>
<feature type="region of interest" description="Disordered" evidence="28">
    <location>
        <begin position="4702"/>
        <end position="4737"/>
    </location>
</feature>
<dbReference type="Proteomes" id="UP000283210">
    <property type="component" value="Chromosome 20"/>
</dbReference>
<dbReference type="PANTHER" id="PTHR45888">
    <property type="entry name" value="HL01030P-RELATED"/>
    <property type="match status" value="1"/>
</dbReference>
<feature type="domain" description="PHD-type" evidence="32">
    <location>
        <begin position="389"/>
        <end position="501"/>
    </location>
</feature>
<feature type="compositionally biased region" description="Basic and acidic residues" evidence="28">
    <location>
        <begin position="2147"/>
        <end position="2164"/>
    </location>
</feature>
<feature type="compositionally biased region" description="Pro residues" evidence="28">
    <location>
        <begin position="4534"/>
        <end position="4549"/>
    </location>
</feature>
<evidence type="ECO:0000259" key="30">
    <source>
        <dbReference type="PROSITE" id="PS50280"/>
    </source>
</evidence>
<feature type="compositionally biased region" description="Polar residues" evidence="28">
    <location>
        <begin position="2132"/>
        <end position="2146"/>
    </location>
</feature>
<feature type="compositionally biased region" description="Low complexity" evidence="28">
    <location>
        <begin position="2227"/>
        <end position="2239"/>
    </location>
</feature>
<evidence type="ECO:0000256" key="20">
    <source>
        <dbReference type="ARBA" id="ARBA00023288"/>
    </source>
</evidence>
<feature type="compositionally biased region" description="Basic residues" evidence="28">
    <location>
        <begin position="151"/>
        <end position="162"/>
    </location>
</feature>
<dbReference type="FunFam" id="3.30.40.10:FF:001142">
    <property type="entry name" value="Histone-lysine N-methyltransferase"/>
    <property type="match status" value="1"/>
</dbReference>
<dbReference type="InterPro" id="IPR019787">
    <property type="entry name" value="Znf_PHD-finger"/>
</dbReference>
<dbReference type="EMBL" id="CM012456">
    <property type="protein sequence ID" value="RVE59063.1"/>
    <property type="molecule type" value="Genomic_DNA"/>
</dbReference>
<feature type="compositionally biased region" description="Polar residues" evidence="28">
    <location>
        <begin position="1694"/>
        <end position="1705"/>
    </location>
</feature>
<dbReference type="Gene3D" id="3.30.160.360">
    <property type="match status" value="1"/>
</dbReference>
<sequence>MLYLSCREVWFAAVKRPTGMIPRSAWRRQTHETELQTKKKTASEQMPSEAHPQEPRDRGPPSLITRAGRNAQLAKAAYNSPAQDKRPRGRPRKDGSNGRPAPPPAPPPPPPRSSRKKGRSRGQAQVEDEEGMDAAEKEEPQKTEPKEVRAAGRRRSASRRKSNTNPDLDLDPDPDPDPDPEPSQGRLSPPPEPEPVPVLKSSPDPPSTAEEEDQNSPPITVPLPPPSPGEHPGVCTTLPPPDLNLSPGPDPSPAEEERPDLMSSPAEQSPAPSPHCSPPVSPCLRMDDEDEDSLSPLYQRSLSEDSGGSPTPILGHAKKRRKQCAFCYRGDEPPLGLGRLVVFGPTPGYIPLHILNRRTSSDRDSDCHEHCFHDNQAPPTCSSPEQCDESSSEFMKQLGPIGLPHDIDVQSLFDATGQCCAHLQCATWSEGVRKGEGQSLLFVDKAIDSGSIQVCAFCRHLGASLRCLETGCMRSYHMPCAAAAGACQDWNQKRILCTQHAHTGSSQCRLCAGSGDSGSLLMCSCCGSCYHGSCLDPSVTPSPLSRVGWQCPQCRVCRSCSLQGDSGVLLLCVRCDKAYHTHCLTPPLDDAPCATWTCKDYLTCSCCYRCVHVECSVQAGEGRAESEGYICFSCQPQESLEPIPQSHSPAPPTEVLQLQPPSSTDVHSADSPVQPLCSEAAQSPARNVCVPSPQRLTPPPPAMEPSAATSPADVQQSPSQAHTDSPNSQLPHAEEIYQSPAESPADVQQSPEKSSEEVHQSQPPSSPNLPKDLALCHKEISQSPALSSEEICQHSEANLQQDSLSSSEEVPPSPVKSLLDSNQIPTPSPSDLQIPSSPPKEVFDGLTSESHYNLISSSDEIHQSSSPPSEHICSSPPASLEEIQQSPAVSSADIQQSIEHSSEEIHQSQAPSSPILQKDLSEEIQQSPPGPSEYVPTSPAASLEEIEQNPISSLKMAPLSPGAPLEEMGQSSSASPEKTPSSPAASLEEILQSPESPIENTHQSPVAPLEEMVQSPTVLSEKIHQSPVAPLEEMVQSPTVLSENVPASPGGFSEEIQKSPKSPPEKICQSPPLEEMVQSPVAPSENIPTTPEPCLTEVPLIIVPSCEDTSQSAAKLSPDLRKDSAPPSDCAQDLQTSPGSTPLPTESHESPPQTAEVDNHSPAPCPEENQGPTTVSESILKDGCQSPGPLSTTLQQSSASSSEDAAQSHPPISKEIDHDPERLVSRLQENYPQSPSEPQQCCLSSETIPQSPAASSAENHDAPESHPGVIQDTDDSSSLQQNSAPSPKEFLPTLEPSPMGLNQGPIMGSEENPLSPVSSPKETPHGSVISPAEAAEVHDGSPENIDLIDSDRRSSSSHTDQEKCSSEEHQEVSSLSPRGPEALEQEPPHSSPSDIQTSPHAQQTSSELSPTPAQEPGDSCESPVPETSMCPPEQSPTPPGLVSTRHVCEPQHSPPSGAGQEDETQLSRSFSSPTQLDCSPQPGHLSPAEGGASPQCSRQEAEPNPDQQNPGEAPLFSALNRDLPPGYCRPRSAPCSPCVSPFIRITLSLSQPASPAQVQAPAVSDLGLNPHHQTLEENPASFSSTSALPTGPNVETSPPVPFVQTPESLEHISTSQEHSSLNFLPSEEKTKGSPSPLNSAGHSPCGGLSPCADAIEPASISPSQLTPAESSATCLSQSPPNVISVATEIYLPAQPTSPMAPSETCSVEPLLAWDPEHEKLQQAEADPRSPENPTRPETPSAAPAGVCSLAEMDGPPASSSSPHRTPTVLQDQDDQDSPCPAAATQSPPRSPANRVSLIPSDLVQKDSSPERTAPSMPQATGSESPSSSPHHVEHGAITSTSLTEPHLSPSPVSHLDHPASSANPINPSAAQLDPECVPQRSQTPVNTPPLSPDPDAPESQLVISQPGPALSDDSPQVTSPVQTGPAQDNTVMPCTTLSGEASATRLSPTHIEASPPRVAAPLPPQAQCSPSHQSPVATPACDPASSEVEGQGPGNSELIPETSPDLELTSDVQVESGPGSPQSAAADVNTEEEQTSSKKEEDHHYTALESPEADQGGHKAEEVQSPLRTIQVCSPSEILIHEDQPTDAPFSPPAACSAPSPRSPPSSPAPDKDDPLTQIPCVENHTKVEGSTPVSQSQSPTEFVTESTKDEDQSHAEPSQKEEELQADGCLGREEQPMNEKLEDQEAKALQSDAEEEERPVSPVLDLGSSLDMEVMALMTSSPPPSLLHLSSPSSLAPSRRGKGRILRPPPCSFRPSDDLSIRLRQSPFSTEASPETSPARTPVTPPPLTPPSPPLMCRDSPPLFESQAPPTVLSFTPKIGMGKPAISKRKFSSGRARVKQGLWWSSRRALSPPSSSQDSIGEGGWESSKQSLLDSPLWSTTVGRGSGFPGRRRSRGGGVGGGRGGRGRSRLRSLDSLAVTTGTVFVEPFQTKEEEENSMHNTVVMFSTSDHFTRKQDMCVVCGSFGQGAEGRLLACSQCGQCYHPYCVNIKITRVILTKGWRCLECTVCEACGDASDPGRLLLCDDCDISYHTYCLDPPLHTVPKGAWKCKWCVWCVQCGSTSPGVHSDWQRNYSLCGPCCSLSRCPACQHTYTEDDLILQCQQCDRWVHATCQGLSTEDEVEVAADEGFDCSLCKAHERGTYGRAETLGPHLPHIMSKIREPDTKIYTQDGVCLTESGLSQLQSLVEPLSSPRRYRSRCKPKLKLRITNQNSVFVLQTPVHADLSLEQEHSRGELDCDMKSDSSPERDRALDDDITKDSELCDNSKKRKRKPYRPGIGGFMVRQRGGKAGPSRIKLCRKDSMEGEGLLDAEVAMETTLSAGPVMDKVKRRYRKKKGKLEEAFPSYLQEAFFGRDLLDRSRQMDKGVGAETQGSLQTGAAMGHSKVPVNGLQGLHTGLSASAMTANRKQGTLPISEEALVDLSDVLNTDPHILATGHAGQFQVERSPSPFAGLDINSMSDNPSLTSDPAGGCSRGLKAAQEEPLDAILSPELDKMVSDGAILSRLYKIPELEGKDVEEVFTAVLSPGSRSSQPDPNQHTHASAGNKLHTQAAAFPRLPLMNGLMESAPRFPMVPGGPLGEAAFRMAHPEGPGSTHVQGASPAAASASQAAECEQDGLSTAQRGTLKWEKEESLGELATVAPVLYCNTNFPHLKQQYPDWPTRVKQIAKLWRKASSQDRAPFVQKARDNRAAQRINKVQLSNDPLKQLQPSQQQPQPQPPGAFDPVSMELDMGFKDPLRPRESEQEQEWKMRQQMRQKSKQLAKMEATQKLEQVKNEQRQQQQLLSSQRRPDCLSPESGSLLDHTHQSGSGDCTSPLHLPPGGRQHPSLQGGSGPADDVFLRPQAPPPSGLSSLPHSPHASSPLHQPPSSPQMFSPPSSRPSSPWDPYSKLPGTPRAPPAAGSQLQQRGNSLTSSPSHDSMSSPIPSPDSKDAPRVPGPQQGLQQSRSGMLSPSSGIRTSDSHQRTNTRGDVFKAPMPPQLQLQQEVLGSPAGGRRDPSRPADLGYSLAQPQQDLSFPSSPLSGLGSPHRSPYSQAPGTPRPDCSEHFSQQSPLSSRPSPDPYSNPQTPGTPRSHSDPAYLTTPPALRLDHYNQQPAPRRPSPSHPPLDPYASNPGTPRPSDRFPRSPGNQRSSDPYCQPVGTPRPPTEPYAQQPSTPSHKSHESFSQTAGESFPPQPGACGTSPLTLGLSTEPGAFTPTPHQRSPGKQPDSYPRTPKHPGTPEEATLNPGQDAFEQGHMTRSSSQTESKTANMMSAAPSLDGSINMLADSEEKLRQRQRLRQLLLWQQQQKNALRQEKALQEPTAPHGWSQENSSSGPTAAVFGRPPPPYPGTVRPCGAPTARFPARFSGDQQSGFTSLEDQFPRQSMPRELAVRPPDVRFGALAGVQESILHHPQGQAEGHPVQMRRPTDFSNIHPMMGANMMPGLPQPFIPRPHPVQQHTMPYIELRHRAPESRLRLPFPLSATPDPKGPLLHPRDPAVIRAGHGPLRVGDAVLGHQLVMSGGGMEQLSQQHLASSAALAQSGESALPGPDGIEHLDGEDSAVKDLEDVEVKDLVDLNLNLDPEDGKEDLDLGPNDLHLDDFLLSGKFDLIAYAMDMVNEELDLGEQMEEKEGRERKDGSGTSKRTEGHAHLPEQVKQEREGPMKTEAQLPSKHLKVPAPPGGEGAESAGASLTGAVTKDKLVGPGLQPRDQPPPTGMARAPLPAGHPPVFQQQQRPFTPSPHPHTNLGPHTGTSGPAHPLPAQPHVLLTPQSQPVSSPQTQTQSQQSQNKARPLLLEEQPLLLQDLLDQERQEQQQQKQMQALIRQKPASETVLPNTADYDSISDPIMKAKMLALQGINKVMSQGSLSLNPMVINRFQQAPVAPGPEGPPQPPPVVPQDGKLNPQLVRRNPPSSGSGFVNESQRRQYEEWLGETQQLLQMQQRLLEDQITSHRKAKKALSAKQRTAKKAGRAFAEEDAAQLRYISEQQGVVQKQLEQIRKQQKDHTELIEDYKTKQQRPLQLPGAPQKTLAQPLVPIPPHQGGTTQPRLPNAPPGWNPGAGPPRPVGQRMPLLLPPQMPPRLPNNPQTAPAMVPPLTAPTAAFTAGPRGPAGGLAGTTGDGAAPTPHVKFDDNNPFSEGFQERERRERLREQQERQRVQLMQEVERHRALQKKLEQQDLVEPSGAKGVPSTPSGDGLTHLTFLNSEPGLDLLQSSSRTALQHQGQAGAPLPPRTGLQQGFTGERLHPGPHSAADLISVQTPEGCRDVAPSLQNRQRLTGLPGATAASQRLTAAAPMTPSHPQTHHFEHDSSSSSPLNPLPSSFPCSAGSPASLLQMYSDITTEDKPKKRSRKKEGEEAAGAKTPLSPHSDITAPPTPAFSDTSSSTPTHQSEAVFPQSFPALAPSYELERQLSASSVAQKRAPVTGMDGHRGGLSAALLEIKQEECLEKRTCGGGMVKMEEGGDGFSSSLQGGDRGKELLRHLLKEKASPASTPSPTRHAPPPACRQLSNDSLRSEEEEGPGSMVPRDSSGADLLKKKTCRRPARPDKDRAPTKNKRRKKEEEEKSLHSSSDPLMTHLRQLSMLPLMEPVLRVDLSLFPPYGSSSLGKDSRLSGSFGNACLDGVTDFYSQLIYKQNNLSNPPTPPASLPPTPPPVVRQKMVNGFATTDELSRKDVSEQEGKGALKQKGDGLLAINPPSKTVDVPASLPTPPHNNQEELRVQDSSGRNSPEGFVPSSSPESVVDMEVSRYPDLSFIKLEPPSPCPSPTLPITPCAGGKCSAIKQEVKAEPNHQVPPPCSNTDLVTIAITLNPVAAQNVQGVMAAVAELLRVPVPTNFQLSRPAGPEQSSLALLAGVRVPLPQGAVSCRPQRPAAGSRPQCCSHCKAVLGSRVHVVQELKQDGPSKPGSSLMFCSPNCSALYSSNLQSRSAGSKPQVPELLSGTDHTPSSRVQHQYTNNMSSIAVHSLPHSFSFPAASSSSPPPSFPPASAITMETQPRTDSLKVKVKLKPHPRALPPDEDSPPCRHGKKMKTCRWRRWSVSITFSRGPCAPNEEVAMPTEEEVDVLLKKLGTCLHPDSLPKDMRRCCFCHQQGDGLTDGPARLLNLDLDLWAHLNCALWSSEVYETQAGALINVELALRRGLTLRCAFCQKTGATSGCNRLRCTNTYHFTCALQAHCTFFKDKTMLCPLHKPRMVPLSGDRSSSCSPSSTPGVISDPMVLSDPYDSELRCFSVFRRVFVQRDEARQIAAIVQRGERQHTFRVGSLLFRTVGRLLPHQMTTFHNETAIFPVGYHANRLYWSMRSNNRRCKYMCHIEEVGGQPLFKVKVVEKGYEDLVLTGPTPKSVWDQILEPVAQMRTSSGTLKLFPAYLKGEDLFGLTTSAVSRIIESLPGVEACERYTFRYGRNPLMEWPLAFNPSGSARSEPKPCQAKRPYLLTSVAPRCQGSVGAIVGAVPGVISLSPGESVAAAHQGRHSKSAQYRRMKAEWKTNVYLARSRIQGLGLYAARDIEKCTMVIEYIGAIIRSEVANRKERLYESQNRGVYMFRIDNDFVIDATITGGPARYINHSCAPNCITEVVNVEKENKIIISSCRRIQRGEELCYDYKFDLEDDQHKIPCHCGAVNCRKWMN</sequence>
<dbReference type="InterPro" id="IPR034732">
    <property type="entry name" value="EPHD"/>
</dbReference>
<evidence type="ECO:0000256" key="3">
    <source>
        <dbReference type="ARBA" id="ARBA00022553"/>
    </source>
</evidence>
<dbReference type="InterPro" id="IPR001214">
    <property type="entry name" value="SET_dom"/>
</dbReference>
<feature type="compositionally biased region" description="Pro residues" evidence="28">
    <location>
        <begin position="100"/>
        <end position="112"/>
    </location>
</feature>
<feature type="region of interest" description="Disordered" evidence="28">
    <location>
        <begin position="4778"/>
        <end position="4876"/>
    </location>
</feature>
<keyword evidence="20" id="KW-0449">Lipoprotein</keyword>
<feature type="compositionally biased region" description="Polar residues" evidence="28">
    <location>
        <begin position="882"/>
        <end position="893"/>
    </location>
</feature>
<comment type="subcellular location">
    <subcellularLocation>
        <location evidence="1">Nucleus</location>
    </subcellularLocation>
</comment>
<feature type="region of interest" description="Disordered" evidence="28">
    <location>
        <begin position="642"/>
        <end position="1093"/>
    </location>
</feature>
<dbReference type="PROSITE" id="PS50280">
    <property type="entry name" value="SET"/>
    <property type="match status" value="1"/>
</dbReference>
<dbReference type="Pfam" id="PF05965">
    <property type="entry name" value="FYRC"/>
    <property type="match status" value="1"/>
</dbReference>
<feature type="compositionally biased region" description="Polar residues" evidence="28">
    <location>
        <begin position="2957"/>
        <end position="2967"/>
    </location>
</feature>
<dbReference type="Pfam" id="PF05964">
    <property type="entry name" value="FYRN"/>
    <property type="match status" value="1"/>
</dbReference>
<evidence type="ECO:0000256" key="21">
    <source>
        <dbReference type="ARBA" id="ARBA00023315"/>
    </source>
</evidence>
<evidence type="ECO:0000256" key="14">
    <source>
        <dbReference type="ARBA" id="ARBA00023054"/>
    </source>
</evidence>
<dbReference type="CDD" id="cd19171">
    <property type="entry name" value="SET_KMT2C_2D"/>
    <property type="match status" value="1"/>
</dbReference>
<feature type="compositionally biased region" description="Basic and acidic residues" evidence="28">
    <location>
        <begin position="1714"/>
        <end position="1729"/>
    </location>
</feature>
<dbReference type="Gene3D" id="1.10.30.10">
    <property type="entry name" value="High mobility group box domain"/>
    <property type="match status" value="1"/>
</dbReference>
<feature type="compositionally biased region" description="Polar residues" evidence="28">
    <location>
        <begin position="1580"/>
        <end position="1596"/>
    </location>
</feature>
<feature type="region of interest" description="Disordered" evidence="28">
    <location>
        <begin position="4109"/>
        <end position="4274"/>
    </location>
</feature>
<dbReference type="FunFam" id="3.30.160.360:FF:000001">
    <property type="entry name" value="Histone-lysine N-methyltransferase"/>
    <property type="match status" value="1"/>
</dbReference>
<feature type="compositionally biased region" description="Polar residues" evidence="28">
    <location>
        <begin position="1632"/>
        <end position="1641"/>
    </location>
</feature>
<dbReference type="SMART" id="SM00249">
    <property type="entry name" value="PHD"/>
    <property type="match status" value="8"/>
</dbReference>
<feature type="compositionally biased region" description="Pro residues" evidence="28">
    <location>
        <begin position="271"/>
        <end position="281"/>
    </location>
</feature>
<dbReference type="InterPro" id="IPR036910">
    <property type="entry name" value="HMG_box_dom_sf"/>
</dbReference>
<feature type="compositionally biased region" description="Basic and acidic residues" evidence="28">
    <location>
        <begin position="134"/>
        <end position="150"/>
    </location>
</feature>